<evidence type="ECO:0000313" key="2">
    <source>
        <dbReference type="EMBL" id="KAL2471287.1"/>
    </source>
</evidence>
<keyword evidence="3" id="KW-1185">Reference proteome</keyword>
<name>A0ABD1Q510_9LAMI</name>
<protein>
    <submittedName>
        <fullName evidence="2">Uncharacterized protein</fullName>
    </submittedName>
</protein>
<evidence type="ECO:0000256" key="1">
    <source>
        <dbReference type="SAM" id="MobiDB-lite"/>
    </source>
</evidence>
<dbReference type="AlphaFoldDB" id="A0ABD1Q510"/>
<sequence length="260" mass="29322">MSSPPQYRTQQVRSPTEISLPQLWSYEMDDDEEINTFLEGIHQCKVLRDFEMREIGKYADRGDPDDHLLNYNASMSITRAIPALKCKAFPLTLEESAFRRERGRSHERENNHKEEIPKGDQPPPTAQKTLIREIDTIIGGPHPGGSSNNSQKKYIREAKEPANVNCHLYTCPVGIRSNEPITFILFDAVGVYFSHNDALVVQTVVARNGLVRMLVDDRSSVNIIYGTIYDKMDIDTPLIPAADPIYGFTGDSIIPEELSS</sequence>
<feature type="compositionally biased region" description="Basic and acidic residues" evidence="1">
    <location>
        <begin position="98"/>
        <end position="118"/>
    </location>
</feature>
<comment type="caution">
    <text evidence="2">The sequence shown here is derived from an EMBL/GenBank/DDBJ whole genome shotgun (WGS) entry which is preliminary data.</text>
</comment>
<organism evidence="2 3">
    <name type="scientific">Abeliophyllum distichum</name>
    <dbReference type="NCBI Taxonomy" id="126358"/>
    <lineage>
        <taxon>Eukaryota</taxon>
        <taxon>Viridiplantae</taxon>
        <taxon>Streptophyta</taxon>
        <taxon>Embryophyta</taxon>
        <taxon>Tracheophyta</taxon>
        <taxon>Spermatophyta</taxon>
        <taxon>Magnoliopsida</taxon>
        <taxon>eudicotyledons</taxon>
        <taxon>Gunneridae</taxon>
        <taxon>Pentapetalae</taxon>
        <taxon>asterids</taxon>
        <taxon>lamiids</taxon>
        <taxon>Lamiales</taxon>
        <taxon>Oleaceae</taxon>
        <taxon>Forsythieae</taxon>
        <taxon>Abeliophyllum</taxon>
    </lineage>
</organism>
<gene>
    <name evidence="2" type="ORF">Adt_39423</name>
</gene>
<dbReference type="Proteomes" id="UP001604336">
    <property type="component" value="Unassembled WGS sequence"/>
</dbReference>
<dbReference type="EMBL" id="JBFOLK010000012">
    <property type="protein sequence ID" value="KAL2471287.1"/>
    <property type="molecule type" value="Genomic_DNA"/>
</dbReference>
<proteinExistence type="predicted"/>
<reference evidence="3" key="1">
    <citation type="submission" date="2024-07" db="EMBL/GenBank/DDBJ databases">
        <title>Two chromosome-level genome assemblies of Korean endemic species Abeliophyllum distichum and Forsythia ovata (Oleaceae).</title>
        <authorList>
            <person name="Jang H."/>
        </authorList>
    </citation>
    <scope>NUCLEOTIDE SEQUENCE [LARGE SCALE GENOMIC DNA]</scope>
</reference>
<accession>A0ABD1Q510</accession>
<feature type="region of interest" description="Disordered" evidence="1">
    <location>
        <begin position="98"/>
        <end position="126"/>
    </location>
</feature>
<evidence type="ECO:0000313" key="3">
    <source>
        <dbReference type="Proteomes" id="UP001604336"/>
    </source>
</evidence>